<dbReference type="AlphaFoldDB" id="A0A6J4K777"/>
<feature type="region of interest" description="Disordered" evidence="1">
    <location>
        <begin position="1"/>
        <end position="60"/>
    </location>
</feature>
<proteinExistence type="predicted"/>
<feature type="non-terminal residue" evidence="2">
    <location>
        <position position="1"/>
    </location>
</feature>
<organism evidence="2">
    <name type="scientific">uncultured Chloroflexia bacterium</name>
    <dbReference type="NCBI Taxonomy" id="1672391"/>
    <lineage>
        <taxon>Bacteria</taxon>
        <taxon>Bacillati</taxon>
        <taxon>Chloroflexota</taxon>
        <taxon>Chloroflexia</taxon>
        <taxon>environmental samples</taxon>
    </lineage>
</organism>
<feature type="compositionally biased region" description="Low complexity" evidence="1">
    <location>
        <begin position="19"/>
        <end position="60"/>
    </location>
</feature>
<reference evidence="2" key="1">
    <citation type="submission" date="2020-02" db="EMBL/GenBank/DDBJ databases">
        <authorList>
            <person name="Meier V. D."/>
        </authorList>
    </citation>
    <scope>NUCLEOTIDE SEQUENCE</scope>
    <source>
        <strain evidence="2">AVDCRST_MAG26</strain>
    </source>
</reference>
<dbReference type="EMBL" id="CADCTK010001101">
    <property type="protein sequence ID" value="CAA9298000.1"/>
    <property type="molecule type" value="Genomic_DNA"/>
</dbReference>
<evidence type="ECO:0000313" key="2">
    <source>
        <dbReference type="EMBL" id="CAA9298000.1"/>
    </source>
</evidence>
<accession>A0A6J4K777</accession>
<protein>
    <submittedName>
        <fullName evidence="2">Uncharacterized protein</fullName>
    </submittedName>
</protein>
<evidence type="ECO:0000256" key="1">
    <source>
        <dbReference type="SAM" id="MobiDB-lite"/>
    </source>
</evidence>
<name>A0A6J4K777_9CHLR</name>
<feature type="compositionally biased region" description="Basic and acidic residues" evidence="1">
    <location>
        <begin position="7"/>
        <end position="18"/>
    </location>
</feature>
<feature type="non-terminal residue" evidence="2">
    <location>
        <position position="60"/>
    </location>
</feature>
<gene>
    <name evidence="2" type="ORF">AVDCRST_MAG26-4586</name>
</gene>
<sequence>DSPENPRQPRHESGDARARGGQSRRGVSRRAFPGLAAHARAAVRGGARSASRPRPSLLFP</sequence>